<dbReference type="GeneID" id="29980693"/>
<dbReference type="SUPFAM" id="SSF51735">
    <property type="entry name" value="NAD(P)-binding Rossmann-fold domains"/>
    <property type="match status" value="1"/>
</dbReference>
<dbReference type="PANTHER" id="PTHR43976">
    <property type="entry name" value="SHORT CHAIN DEHYDROGENASE"/>
    <property type="match status" value="1"/>
</dbReference>
<dbReference type="InterPro" id="IPR002347">
    <property type="entry name" value="SDR_fam"/>
</dbReference>
<accession>A0A2P4ZS65</accession>
<dbReference type="PANTHER" id="PTHR43976:SF9">
    <property type="entry name" value="OXIDOREDUCTASE"/>
    <property type="match status" value="1"/>
</dbReference>
<dbReference type="EMBL" id="JPDN02000011">
    <property type="protein sequence ID" value="PON27111.1"/>
    <property type="molecule type" value="Genomic_DNA"/>
</dbReference>
<organism evidence="1 2">
    <name type="scientific">Trichoderma gamsii</name>
    <dbReference type="NCBI Taxonomy" id="398673"/>
    <lineage>
        <taxon>Eukaryota</taxon>
        <taxon>Fungi</taxon>
        <taxon>Dikarya</taxon>
        <taxon>Ascomycota</taxon>
        <taxon>Pezizomycotina</taxon>
        <taxon>Sordariomycetes</taxon>
        <taxon>Hypocreomycetidae</taxon>
        <taxon>Hypocreales</taxon>
        <taxon>Hypocreaceae</taxon>
        <taxon>Trichoderma</taxon>
    </lineage>
</organism>
<gene>
    <name evidence="1" type="ORF">TGAM01_v204060</name>
</gene>
<dbReference type="AlphaFoldDB" id="A0A2P4ZS65"/>
<name>A0A2P4ZS65_9HYPO</name>
<evidence type="ECO:0000313" key="2">
    <source>
        <dbReference type="Proteomes" id="UP000054821"/>
    </source>
</evidence>
<sequence>MSVYLISGASTGFGALAARAIAKRGHTVFAGMYSHNGDTKQHEDDISKYAKEYKVDLRAVPLDLLSQDSVDAAVNTVIGSTGRIDAVIHNAGHMCWGPSESFSPKQLLDQYDVNVVGCQRLNQAALPHMRKARSGHLIWVCSSSTYGGKSPMIGPYFAAKAAQDNLAQAYAHELTPWGIETTLVSPGVFTKGTNHFADAAKPAFANIAAEYEDGPTKGMGEDTMTGTINVCPPDADPSMVADTLAELSDIPRGKKPFRMFADPVMDGVEAAALVVDHNKVNFYRRMGMEKYLKVHPMSILADV</sequence>
<dbReference type="CDD" id="cd05374">
    <property type="entry name" value="17beta-HSD-like_SDR_c"/>
    <property type="match status" value="1"/>
</dbReference>
<dbReference type="Gene3D" id="3.40.50.720">
    <property type="entry name" value="NAD(P)-binding Rossmann-like Domain"/>
    <property type="match status" value="1"/>
</dbReference>
<protein>
    <submittedName>
        <fullName evidence="1">Short chain dehydrogenase</fullName>
    </submittedName>
</protein>
<dbReference type="Proteomes" id="UP000054821">
    <property type="component" value="Unassembled WGS sequence"/>
</dbReference>
<comment type="caution">
    <text evidence="1">The sequence shown here is derived from an EMBL/GenBank/DDBJ whole genome shotgun (WGS) entry which is preliminary data.</text>
</comment>
<reference evidence="1 2" key="1">
    <citation type="journal article" date="2016" name="Genome Announc.">
        <title>Draft Whole-Genome Sequence of Trichoderma gamsii T6085, a Promising Biocontrol Agent of Fusarium Head Blight on Wheat.</title>
        <authorList>
            <person name="Baroncelli R."/>
            <person name="Zapparata A."/>
            <person name="Piaggeschi G."/>
            <person name="Sarrocco S."/>
            <person name="Vannacci G."/>
        </authorList>
    </citation>
    <scope>NUCLEOTIDE SEQUENCE [LARGE SCALE GENOMIC DNA]</scope>
    <source>
        <strain evidence="1 2">T6085</strain>
    </source>
</reference>
<proteinExistence type="predicted"/>
<dbReference type="RefSeq" id="XP_018666075.1">
    <property type="nucleotide sequence ID" value="XM_018800610.1"/>
</dbReference>
<dbReference type="STRING" id="398673.A0A2P4ZS65"/>
<keyword evidence="2" id="KW-1185">Reference proteome</keyword>
<dbReference type="PRINTS" id="PR00081">
    <property type="entry name" value="GDHRDH"/>
</dbReference>
<dbReference type="InterPro" id="IPR051911">
    <property type="entry name" value="SDR_oxidoreductase"/>
</dbReference>
<dbReference type="InterPro" id="IPR036291">
    <property type="entry name" value="NAD(P)-bd_dom_sf"/>
</dbReference>
<evidence type="ECO:0000313" key="1">
    <source>
        <dbReference type="EMBL" id="PON27111.1"/>
    </source>
</evidence>
<dbReference type="Pfam" id="PF00106">
    <property type="entry name" value="adh_short"/>
    <property type="match status" value="1"/>
</dbReference>